<keyword evidence="2" id="KW-0812">Transmembrane</keyword>
<dbReference type="SMART" id="SM00303">
    <property type="entry name" value="GPS"/>
    <property type="match status" value="1"/>
</dbReference>
<dbReference type="AlphaFoldDB" id="G3TD36"/>
<dbReference type="PANTHER" id="PTHR12011:SF326">
    <property type="entry name" value="ADHESION G-PROTEIN COUPLED RECEPTOR G5"/>
    <property type="match status" value="1"/>
</dbReference>
<sequence length="271" mass="29982">MDHCAALLLCLCLVTFQSGTAEASWKLRSLLEEMEMVANPKTSLPAPEYIHNLEYNLLNSTFEGHNLTEQTSQATIQALAFKLGCDFSGLLLSGATMEKVPQAWASHAMQFPAELTREACQIHRKKLRLICVYFYTSFFFQDDTNSSLLNNCVLGAQLGHDHVDNLREPINISFWHHQSLEGQTLTCVFWKKGAGKHHWGAWSSEGCRTEQPSPAQVLCRCHLSYFAVLMLEWGGGVRAAEDPTTRAEEQGKGASPSFLLGPQSALGFSGG</sequence>
<dbReference type="Pfam" id="PF01825">
    <property type="entry name" value="GPS"/>
    <property type="match status" value="1"/>
</dbReference>
<feature type="region of interest" description="Disordered" evidence="6">
    <location>
        <begin position="241"/>
        <end position="271"/>
    </location>
</feature>
<feature type="compositionally biased region" description="Basic and acidic residues" evidence="6">
    <location>
        <begin position="241"/>
        <end position="251"/>
    </location>
</feature>
<dbReference type="PROSITE" id="PS50221">
    <property type="entry name" value="GAIN_B"/>
    <property type="match status" value="1"/>
</dbReference>
<dbReference type="PANTHER" id="PTHR12011">
    <property type="entry name" value="ADHESION G-PROTEIN COUPLED RECEPTOR"/>
    <property type="match status" value="1"/>
</dbReference>
<accession>G3TD36</accession>
<dbReference type="InterPro" id="IPR057244">
    <property type="entry name" value="GAIN_B"/>
</dbReference>
<dbReference type="Ensembl" id="ENSLAFT00000014363.3">
    <property type="protein sequence ID" value="ENSLAFP00000012030.3"/>
    <property type="gene ID" value="ENSLAFG00000014363.3"/>
</dbReference>
<dbReference type="GO" id="GO:0007189">
    <property type="term" value="P:adenylate cyclase-activating G protein-coupled receptor signaling pathway"/>
    <property type="evidence" value="ECO:0007669"/>
    <property type="project" value="TreeGrafter"/>
</dbReference>
<reference evidence="9 10" key="1">
    <citation type="submission" date="2009-06" db="EMBL/GenBank/DDBJ databases">
        <title>The Genome Sequence of Loxodonta africana (African elephant).</title>
        <authorList>
            <person name="Di Palma F."/>
            <person name="Heiman D."/>
            <person name="Young S."/>
            <person name="Johnson J."/>
            <person name="Lander E.S."/>
            <person name="Lindblad-Toh K."/>
        </authorList>
    </citation>
    <scope>NUCLEOTIDE SEQUENCE [LARGE SCALE GENOMIC DNA]</scope>
    <source>
        <strain evidence="9 10">Isolate ISIS603380</strain>
    </source>
</reference>
<name>G3TD36_LOXAF</name>
<keyword evidence="5" id="KW-1015">Disulfide bond</keyword>
<organism evidence="9 10">
    <name type="scientific">Loxodonta africana</name>
    <name type="common">African elephant</name>
    <dbReference type="NCBI Taxonomy" id="9785"/>
    <lineage>
        <taxon>Eukaryota</taxon>
        <taxon>Metazoa</taxon>
        <taxon>Chordata</taxon>
        <taxon>Craniata</taxon>
        <taxon>Vertebrata</taxon>
        <taxon>Euteleostomi</taxon>
        <taxon>Mammalia</taxon>
        <taxon>Eutheria</taxon>
        <taxon>Afrotheria</taxon>
        <taxon>Proboscidea</taxon>
        <taxon>Elephantidae</taxon>
        <taxon>Loxodonta</taxon>
    </lineage>
</organism>
<protein>
    <recommendedName>
        <fullName evidence="8">GAIN-B domain-containing protein</fullName>
    </recommendedName>
</protein>
<dbReference type="InterPro" id="IPR046338">
    <property type="entry name" value="GAIN_dom_sf"/>
</dbReference>
<evidence type="ECO:0000256" key="1">
    <source>
        <dbReference type="ARBA" id="ARBA00004370"/>
    </source>
</evidence>
<reference evidence="9" key="3">
    <citation type="submission" date="2025-09" db="UniProtKB">
        <authorList>
            <consortium name="Ensembl"/>
        </authorList>
    </citation>
    <scope>IDENTIFICATION</scope>
    <source>
        <strain evidence="9">Isolate ISIS603380</strain>
    </source>
</reference>
<dbReference type="FunFam" id="2.60.220.50:FF:000026">
    <property type="entry name" value="Adhesion G protein-coupled receptor G5"/>
    <property type="match status" value="1"/>
</dbReference>
<evidence type="ECO:0000256" key="2">
    <source>
        <dbReference type="ARBA" id="ARBA00022692"/>
    </source>
</evidence>
<feature type="signal peptide" evidence="7">
    <location>
        <begin position="1"/>
        <end position="21"/>
    </location>
</feature>
<evidence type="ECO:0000313" key="9">
    <source>
        <dbReference type="Ensembl" id="ENSLAFP00000012030.3"/>
    </source>
</evidence>
<dbReference type="GO" id="GO:0004930">
    <property type="term" value="F:G protein-coupled receptor activity"/>
    <property type="evidence" value="ECO:0007669"/>
    <property type="project" value="TreeGrafter"/>
</dbReference>
<keyword evidence="10" id="KW-1185">Reference proteome</keyword>
<evidence type="ECO:0000259" key="8">
    <source>
        <dbReference type="PROSITE" id="PS50221"/>
    </source>
</evidence>
<dbReference type="Gene3D" id="2.60.220.50">
    <property type="match status" value="1"/>
</dbReference>
<evidence type="ECO:0000256" key="4">
    <source>
        <dbReference type="ARBA" id="ARBA00023136"/>
    </source>
</evidence>
<dbReference type="eggNOG" id="KOG4193">
    <property type="taxonomic scope" value="Eukaryota"/>
</dbReference>
<dbReference type="GO" id="GO:0005886">
    <property type="term" value="C:plasma membrane"/>
    <property type="evidence" value="ECO:0007669"/>
    <property type="project" value="TreeGrafter"/>
</dbReference>
<evidence type="ECO:0000256" key="7">
    <source>
        <dbReference type="SAM" id="SignalP"/>
    </source>
</evidence>
<evidence type="ECO:0000313" key="10">
    <source>
        <dbReference type="Proteomes" id="UP000007646"/>
    </source>
</evidence>
<dbReference type="STRING" id="9785.ENSLAFP00000012030"/>
<evidence type="ECO:0000256" key="3">
    <source>
        <dbReference type="ARBA" id="ARBA00022989"/>
    </source>
</evidence>
<keyword evidence="3" id="KW-1133">Transmembrane helix</keyword>
<reference evidence="9" key="2">
    <citation type="submission" date="2025-08" db="UniProtKB">
        <authorList>
            <consortium name="Ensembl"/>
        </authorList>
    </citation>
    <scope>IDENTIFICATION</scope>
    <source>
        <strain evidence="9">Isolate ISIS603380</strain>
    </source>
</reference>
<feature type="chain" id="PRO_5003455177" description="GAIN-B domain-containing protein" evidence="7">
    <location>
        <begin position="22"/>
        <end position="271"/>
    </location>
</feature>
<dbReference type="Proteomes" id="UP000007646">
    <property type="component" value="Unassembled WGS sequence"/>
</dbReference>
<proteinExistence type="predicted"/>
<evidence type="ECO:0000256" key="6">
    <source>
        <dbReference type="SAM" id="MobiDB-lite"/>
    </source>
</evidence>
<feature type="domain" description="GAIN-B" evidence="8">
    <location>
        <begin position="77"/>
        <end position="236"/>
    </location>
</feature>
<dbReference type="InParanoid" id="G3TD36"/>
<keyword evidence="7" id="KW-0732">Signal</keyword>
<keyword evidence="4" id="KW-0472">Membrane</keyword>
<dbReference type="HOGENOM" id="CLU_1028723_0_0_1"/>
<dbReference type="InterPro" id="IPR000203">
    <property type="entry name" value="GPS"/>
</dbReference>
<evidence type="ECO:0000256" key="5">
    <source>
        <dbReference type="ARBA" id="ARBA00023157"/>
    </source>
</evidence>
<comment type="subcellular location">
    <subcellularLocation>
        <location evidence="1">Membrane</location>
    </subcellularLocation>
</comment>
<dbReference type="GeneTree" id="ENSGT00940000161359"/>